<evidence type="ECO:0000313" key="2">
    <source>
        <dbReference type="Proteomes" id="UP000814128"/>
    </source>
</evidence>
<reference evidence="1" key="1">
    <citation type="submission" date="2021-02" db="EMBL/GenBank/DDBJ databases">
        <authorList>
            <consortium name="DOE Joint Genome Institute"/>
            <person name="Ahrendt S."/>
            <person name="Looney B.P."/>
            <person name="Miyauchi S."/>
            <person name="Morin E."/>
            <person name="Drula E."/>
            <person name="Courty P.E."/>
            <person name="Chicoki N."/>
            <person name="Fauchery L."/>
            <person name="Kohler A."/>
            <person name="Kuo A."/>
            <person name="Labutti K."/>
            <person name="Pangilinan J."/>
            <person name="Lipzen A."/>
            <person name="Riley R."/>
            <person name="Andreopoulos W."/>
            <person name="He G."/>
            <person name="Johnson J."/>
            <person name="Barry K.W."/>
            <person name="Grigoriev I.V."/>
            <person name="Nagy L."/>
            <person name="Hibbett D."/>
            <person name="Henrissat B."/>
            <person name="Matheny P.B."/>
            <person name="Labbe J."/>
            <person name="Martin F."/>
        </authorList>
    </citation>
    <scope>NUCLEOTIDE SEQUENCE</scope>
    <source>
        <strain evidence="1">EC-137</strain>
    </source>
</reference>
<proteinExistence type="predicted"/>
<dbReference type="Proteomes" id="UP000814128">
    <property type="component" value="Unassembled WGS sequence"/>
</dbReference>
<organism evidence="1 2">
    <name type="scientific">Vararia minispora EC-137</name>
    <dbReference type="NCBI Taxonomy" id="1314806"/>
    <lineage>
        <taxon>Eukaryota</taxon>
        <taxon>Fungi</taxon>
        <taxon>Dikarya</taxon>
        <taxon>Basidiomycota</taxon>
        <taxon>Agaricomycotina</taxon>
        <taxon>Agaricomycetes</taxon>
        <taxon>Russulales</taxon>
        <taxon>Lachnocladiaceae</taxon>
        <taxon>Vararia</taxon>
    </lineage>
</organism>
<sequence length="597" mass="64913">MYLSAESASSLAERARRRSVDVGGLALALGAEEGNQASGFGWGGWDQVQEEPQYAELLSKMYNDTHTALESGDDSTMIPPERDIRTQLINAADAWGFEPHKLPEEHLLYTSLLVFETLFRVEGVEEAVGVSIERIGELLCGLRKAYRQQNSYHNFQHAVDVLQATHHFLLSAGRVPPVSILMQESDKHWVPPEGVDPLAACLRPLDLFCLYVASIGHDVGHPGFTNTFMKNAKTPLAELYDDKSPLEHLHCTLLMHTLRRQGFGFLLDTPNEPHSFRKLLHDTVLATDMRVHADFMANFGRIVNGREDDLWVKRVLVCQAIIKWADISNPCRPLGVSQHWATALANEWTSQAVLEQYLNMPASLNPTEGPLSEARSQVFFIETFALPLFKLTGQGIPPAAPYASLCGSNLSVWKDRVHTLSSASCPDTAETESTTTATPSQLPEDFLTAFPMTLPSSLVNADHSERLSQSEWATSTASGSSESPNSPVLSPTDPPSAAPSRAMSIISTNSTTAGLSSILSASCVVDSGKAAIRAAYKASVRKKPSFQNRNSWSPAPRGTMVQVPGVSADIASGRIGALASNTPTTRREVPVADGTTK</sequence>
<accession>A0ACB8QI90</accession>
<name>A0ACB8QI90_9AGAM</name>
<keyword evidence="2" id="KW-1185">Reference proteome</keyword>
<gene>
    <name evidence="1" type="ORF">K488DRAFT_52260</name>
</gene>
<protein>
    <submittedName>
        <fullName evidence="1">Uncharacterized protein</fullName>
    </submittedName>
</protein>
<evidence type="ECO:0000313" key="1">
    <source>
        <dbReference type="EMBL" id="KAI0031340.1"/>
    </source>
</evidence>
<dbReference type="EMBL" id="MU273583">
    <property type="protein sequence ID" value="KAI0031340.1"/>
    <property type="molecule type" value="Genomic_DNA"/>
</dbReference>
<comment type="caution">
    <text evidence="1">The sequence shown here is derived from an EMBL/GenBank/DDBJ whole genome shotgun (WGS) entry which is preliminary data.</text>
</comment>
<reference evidence="1" key="2">
    <citation type="journal article" date="2022" name="New Phytol.">
        <title>Evolutionary transition to the ectomycorrhizal habit in the genomes of a hyperdiverse lineage of mushroom-forming fungi.</title>
        <authorList>
            <person name="Looney B."/>
            <person name="Miyauchi S."/>
            <person name="Morin E."/>
            <person name="Drula E."/>
            <person name="Courty P.E."/>
            <person name="Kohler A."/>
            <person name="Kuo A."/>
            <person name="LaButti K."/>
            <person name="Pangilinan J."/>
            <person name="Lipzen A."/>
            <person name="Riley R."/>
            <person name="Andreopoulos W."/>
            <person name="He G."/>
            <person name="Johnson J."/>
            <person name="Nolan M."/>
            <person name="Tritt A."/>
            <person name="Barry K.W."/>
            <person name="Grigoriev I.V."/>
            <person name="Nagy L.G."/>
            <person name="Hibbett D."/>
            <person name="Henrissat B."/>
            <person name="Matheny P.B."/>
            <person name="Labbe J."/>
            <person name="Martin F.M."/>
        </authorList>
    </citation>
    <scope>NUCLEOTIDE SEQUENCE</scope>
    <source>
        <strain evidence="1">EC-137</strain>
    </source>
</reference>